<comment type="similarity">
    <text evidence="4">Belongs to the TonB-dependent receptor family.</text>
</comment>
<feature type="compositionally biased region" description="Polar residues" evidence="5">
    <location>
        <begin position="55"/>
        <end position="67"/>
    </location>
</feature>
<name>A0A285R4Y7_9SPHN</name>
<feature type="compositionally biased region" description="Low complexity" evidence="5">
    <location>
        <begin position="78"/>
        <end position="89"/>
    </location>
</feature>
<protein>
    <submittedName>
        <fullName evidence="9">TonB-dependent receptor</fullName>
    </submittedName>
</protein>
<dbReference type="OrthoDB" id="5476657at2"/>
<keyword evidence="9" id="KW-0675">Receptor</keyword>
<keyword evidence="10" id="KW-1185">Reference proteome</keyword>
<sequence length="1190" mass="128688">MTDNSTLFGAQAATRLRIGASVIALAAAVAAPAAIAQTTPPAADPAQAPTVTRPPEQNTAQSSSPDGQGTPVDNVPGTTEEAQTTPTETVGDDIVVTGYRQALQSAQQIKRNSDAIVDSVTAEDIGALPDRSVVETLQRIPGVSISRFAAGVDPDHFSSEGSGATVRGLTYVRSEFNGREAFSALNGRSLGFQDVPSELLGGVDVFKSPTADRIEGGISGIVNLRTRKPFDTAGTYIAGTIENNYGDFVRKSAPTLSLLGSTRWKTGIGDIGILGSIVYSQLFTRSDRIQLSSFRNRPIFSNGTRTDVVAFDGATQRGTGLFPRGAVMGSDDRNRERYGYAGALQWRSNDGSMEAAFQFLRSDARLAWTENVIEIATDNVTAAGDSRARAGTSVSFDEDDIFDQGLITGPTGWRADQQNEPGPIGGVGTNGNATLPAGRRTPAFGLQSNNQFREHLEKSVTDDYGFNFKWDVSDRLGLVFDYSHVESTGEVVDNTLWTTTYQDAFIDVRGSDTPIVRFVPPQNCDTSLTNAAGVCQGTPGLDGNFPTYFTGANQSFTDPANSFWRNTMDHVEESEGNSDAFRIDADYAFPESTFLKSVRVGYRYANRKQVARNSTYNWGVLSEQWGNGGPVWLDEPTGGVGGDQQGNQSQEGTYRPYFWDNFFRGQAVNPAQGTGRLFYGGRPASNYQELINFSKRIRDEWLAPDATTGIVPTPTGGSTGWVPLAERPGVIQGTYYLPGEVNPIEETNHAAYIMARFDTEFGNGMRFNGNVGVRYSDTRRTSTGFVQFPTTDPLTPDANCVETIRQIVNPAAGETPPAQPTIAAGCAFLYSNPQLRANARAFANSASVANDVNTNYDYWLPAVNLRLEVGNGLQFRAAYFKGISPPNTRDIRNYTPVTIGAQVPVGALLTVVPNTNTADPNDGIIQGENQVVIEGRGVRGGAPDLLPVTSDNFDLTAEWYFNKVGSLTLSGFYKRVKGVVVFDTQRQSFTNAGQTFDTVFTRELNSADTGEVYGLEAAYQQTYDFLPGALAGLGLQANYTYVKSSGVSQPTLAAGDPAVAGDLVSNVDVSGFPLQGLSKHNFNITPFYDWKGLSLRASYAWRSQYLLTTRDVITPFDPVFQEAYGQLDASIFYQVTENLRLGVQGVNLTSSLTKTSVAVQGPDGVDDIRIIPRGWFINDRRISAIVRFNF</sequence>
<gene>
    <name evidence="9" type="ORF">SAMN06297144_2544</name>
</gene>
<comment type="subcellular location">
    <subcellularLocation>
        <location evidence="1 4">Cell outer membrane</location>
    </subcellularLocation>
</comment>
<feature type="compositionally biased region" description="Low complexity" evidence="5">
    <location>
        <begin position="39"/>
        <end position="49"/>
    </location>
</feature>
<dbReference type="EMBL" id="OBMI01000003">
    <property type="protein sequence ID" value="SOB87412.1"/>
    <property type="molecule type" value="Genomic_DNA"/>
</dbReference>
<keyword evidence="2 4" id="KW-0472">Membrane</keyword>
<keyword evidence="4" id="KW-0798">TonB box</keyword>
<dbReference type="Gene3D" id="2.40.170.20">
    <property type="entry name" value="TonB-dependent receptor, beta-barrel domain"/>
    <property type="match status" value="1"/>
</dbReference>
<feature type="signal peptide" evidence="6">
    <location>
        <begin position="1"/>
        <end position="36"/>
    </location>
</feature>
<dbReference type="RefSeq" id="WP_097064416.1">
    <property type="nucleotide sequence ID" value="NZ_OBMI01000003.1"/>
</dbReference>
<feature type="chain" id="PRO_5013261724" evidence="6">
    <location>
        <begin position="37"/>
        <end position="1190"/>
    </location>
</feature>
<organism evidence="9 10">
    <name type="scientific">Sphingomonas guangdongensis</name>
    <dbReference type="NCBI Taxonomy" id="1141890"/>
    <lineage>
        <taxon>Bacteria</taxon>
        <taxon>Pseudomonadati</taxon>
        <taxon>Pseudomonadota</taxon>
        <taxon>Alphaproteobacteria</taxon>
        <taxon>Sphingomonadales</taxon>
        <taxon>Sphingomonadaceae</taxon>
        <taxon>Sphingomonas</taxon>
    </lineage>
</organism>
<dbReference type="PANTHER" id="PTHR40980">
    <property type="entry name" value="PLUG DOMAIN-CONTAINING PROTEIN"/>
    <property type="match status" value="1"/>
</dbReference>
<evidence type="ECO:0000313" key="10">
    <source>
        <dbReference type="Proteomes" id="UP000219494"/>
    </source>
</evidence>
<evidence type="ECO:0000259" key="8">
    <source>
        <dbReference type="Pfam" id="PF07715"/>
    </source>
</evidence>
<evidence type="ECO:0000313" key="9">
    <source>
        <dbReference type="EMBL" id="SOB87412.1"/>
    </source>
</evidence>
<dbReference type="Pfam" id="PF00593">
    <property type="entry name" value="TonB_dep_Rec_b-barrel"/>
    <property type="match status" value="1"/>
</dbReference>
<reference evidence="9 10" key="1">
    <citation type="submission" date="2017-07" db="EMBL/GenBank/DDBJ databases">
        <authorList>
            <person name="Sun Z.S."/>
            <person name="Albrecht U."/>
            <person name="Echele G."/>
            <person name="Lee C.C."/>
        </authorList>
    </citation>
    <scope>NUCLEOTIDE SEQUENCE [LARGE SCALE GENOMIC DNA]</scope>
    <source>
        <strain evidence="9 10">CGMCC 1.12672</strain>
    </source>
</reference>
<proteinExistence type="inferred from homology"/>
<dbReference type="AlphaFoldDB" id="A0A285R4Y7"/>
<dbReference type="GO" id="GO:0009279">
    <property type="term" value="C:cell outer membrane"/>
    <property type="evidence" value="ECO:0007669"/>
    <property type="project" value="UniProtKB-SubCell"/>
</dbReference>
<keyword evidence="6" id="KW-0732">Signal</keyword>
<keyword evidence="3" id="KW-0998">Cell outer membrane</keyword>
<evidence type="ECO:0000256" key="3">
    <source>
        <dbReference type="ARBA" id="ARBA00023237"/>
    </source>
</evidence>
<evidence type="ECO:0000256" key="1">
    <source>
        <dbReference type="ARBA" id="ARBA00004442"/>
    </source>
</evidence>
<evidence type="ECO:0000256" key="2">
    <source>
        <dbReference type="ARBA" id="ARBA00023136"/>
    </source>
</evidence>
<dbReference type="Gene3D" id="2.170.130.10">
    <property type="entry name" value="TonB-dependent receptor, plug domain"/>
    <property type="match status" value="1"/>
</dbReference>
<dbReference type="InterPro" id="IPR037066">
    <property type="entry name" value="Plug_dom_sf"/>
</dbReference>
<dbReference type="InterPro" id="IPR036942">
    <property type="entry name" value="Beta-barrel_TonB_sf"/>
</dbReference>
<evidence type="ECO:0000256" key="4">
    <source>
        <dbReference type="RuleBase" id="RU003357"/>
    </source>
</evidence>
<dbReference type="InterPro" id="IPR012910">
    <property type="entry name" value="Plug_dom"/>
</dbReference>
<feature type="domain" description="TonB-dependent receptor-like beta-barrel" evidence="7">
    <location>
        <begin position="543"/>
        <end position="1148"/>
    </location>
</feature>
<dbReference type="InterPro" id="IPR000531">
    <property type="entry name" value="Beta-barrel_TonB"/>
</dbReference>
<dbReference type="Pfam" id="PF07715">
    <property type="entry name" value="Plug"/>
    <property type="match status" value="1"/>
</dbReference>
<feature type="region of interest" description="Disordered" evidence="5">
    <location>
        <begin position="39"/>
        <end position="93"/>
    </location>
</feature>
<dbReference type="PANTHER" id="PTHR40980:SF3">
    <property type="entry name" value="TONB-DEPENDENT RECEPTOR-LIKE BETA-BARREL DOMAIN-CONTAINING PROTEIN"/>
    <property type="match status" value="1"/>
</dbReference>
<dbReference type="SUPFAM" id="SSF56935">
    <property type="entry name" value="Porins"/>
    <property type="match status" value="1"/>
</dbReference>
<evidence type="ECO:0000259" key="7">
    <source>
        <dbReference type="Pfam" id="PF00593"/>
    </source>
</evidence>
<dbReference type="Proteomes" id="UP000219494">
    <property type="component" value="Unassembled WGS sequence"/>
</dbReference>
<accession>A0A285R4Y7</accession>
<feature type="domain" description="TonB-dependent receptor plug" evidence="8">
    <location>
        <begin position="110"/>
        <end position="213"/>
    </location>
</feature>
<evidence type="ECO:0000256" key="6">
    <source>
        <dbReference type="SAM" id="SignalP"/>
    </source>
</evidence>
<dbReference type="InterPro" id="IPR010104">
    <property type="entry name" value="TonB_rcpt_bac"/>
</dbReference>
<evidence type="ECO:0000256" key="5">
    <source>
        <dbReference type="SAM" id="MobiDB-lite"/>
    </source>
</evidence>
<dbReference type="NCBIfam" id="TIGR01782">
    <property type="entry name" value="TonB-Xanth-Caul"/>
    <property type="match status" value="1"/>
</dbReference>